<gene>
    <name evidence="2" type="ORF">C8N46_107153</name>
</gene>
<dbReference type="SUPFAM" id="SSF88946">
    <property type="entry name" value="Sigma2 domain of RNA polymerase sigma factors"/>
    <property type="match status" value="1"/>
</dbReference>
<dbReference type="Proteomes" id="UP000244090">
    <property type="component" value="Unassembled WGS sequence"/>
</dbReference>
<dbReference type="EMBL" id="QBKT01000007">
    <property type="protein sequence ID" value="PTX60147.1"/>
    <property type="molecule type" value="Genomic_DNA"/>
</dbReference>
<organism evidence="2 3">
    <name type="scientific">Kordia periserrulae</name>
    <dbReference type="NCBI Taxonomy" id="701523"/>
    <lineage>
        <taxon>Bacteria</taxon>
        <taxon>Pseudomonadati</taxon>
        <taxon>Bacteroidota</taxon>
        <taxon>Flavobacteriia</taxon>
        <taxon>Flavobacteriales</taxon>
        <taxon>Flavobacteriaceae</taxon>
        <taxon>Kordia</taxon>
    </lineage>
</organism>
<dbReference type="NCBIfam" id="TIGR02937">
    <property type="entry name" value="sigma70-ECF"/>
    <property type="match status" value="1"/>
</dbReference>
<sequence length="185" mass="21811">MSNDAYFIEGLRTGEQTVLEEIYDCFFVKVKIFVLQNKGVVSDAEDVFHNALIQLYIRLKNRELTIKSSFEAYLFTTCKNLWRRELNKKRVTNSNVIELEDTETENAFALLEQEQWELYIKKFQLLSENCRKVLTLLFNGTSYDDIVKTFSYASKVVARQRVFKCKTKLTKLIQEDQTFSKIKNL</sequence>
<evidence type="ECO:0000313" key="2">
    <source>
        <dbReference type="EMBL" id="PTX60147.1"/>
    </source>
</evidence>
<dbReference type="Gene3D" id="1.10.1740.10">
    <property type="match status" value="1"/>
</dbReference>
<accession>A0A2T6BVY7</accession>
<dbReference type="GO" id="GO:0003700">
    <property type="term" value="F:DNA-binding transcription factor activity"/>
    <property type="evidence" value="ECO:0007669"/>
    <property type="project" value="InterPro"/>
</dbReference>
<dbReference type="OrthoDB" id="1163416at2"/>
<dbReference type="InterPro" id="IPR014284">
    <property type="entry name" value="RNA_pol_sigma-70_dom"/>
</dbReference>
<comment type="caution">
    <text evidence="2">The sequence shown here is derived from an EMBL/GenBank/DDBJ whole genome shotgun (WGS) entry which is preliminary data.</text>
</comment>
<dbReference type="InterPro" id="IPR007627">
    <property type="entry name" value="RNA_pol_sigma70_r2"/>
</dbReference>
<dbReference type="Pfam" id="PF04542">
    <property type="entry name" value="Sigma70_r2"/>
    <property type="match status" value="1"/>
</dbReference>
<evidence type="ECO:0000313" key="3">
    <source>
        <dbReference type="Proteomes" id="UP000244090"/>
    </source>
</evidence>
<dbReference type="AlphaFoldDB" id="A0A2T6BVY7"/>
<proteinExistence type="predicted"/>
<reference evidence="2 3" key="1">
    <citation type="submission" date="2018-04" db="EMBL/GenBank/DDBJ databases">
        <title>Genomic Encyclopedia of Archaeal and Bacterial Type Strains, Phase II (KMG-II): from individual species to whole genera.</title>
        <authorList>
            <person name="Goeker M."/>
        </authorList>
    </citation>
    <scope>NUCLEOTIDE SEQUENCE [LARGE SCALE GENOMIC DNA]</scope>
    <source>
        <strain evidence="2 3">DSM 25731</strain>
    </source>
</reference>
<protein>
    <submittedName>
        <fullName evidence="2">RNA polymerase sigma factor (Sigma-70 family)</fullName>
    </submittedName>
</protein>
<dbReference type="InterPro" id="IPR013325">
    <property type="entry name" value="RNA_pol_sigma_r2"/>
</dbReference>
<name>A0A2T6BVY7_9FLAO</name>
<dbReference type="GO" id="GO:0006352">
    <property type="term" value="P:DNA-templated transcription initiation"/>
    <property type="evidence" value="ECO:0007669"/>
    <property type="project" value="InterPro"/>
</dbReference>
<feature type="domain" description="RNA polymerase sigma-70 region 2" evidence="1">
    <location>
        <begin position="42"/>
        <end position="90"/>
    </location>
</feature>
<evidence type="ECO:0000259" key="1">
    <source>
        <dbReference type="Pfam" id="PF04542"/>
    </source>
</evidence>
<keyword evidence="3" id="KW-1185">Reference proteome</keyword>